<evidence type="ECO:0000313" key="2">
    <source>
        <dbReference type="EMBL" id="KEY17954.1"/>
    </source>
</evidence>
<dbReference type="Proteomes" id="UP000028349">
    <property type="component" value="Unassembled WGS sequence"/>
</dbReference>
<dbReference type="AlphaFoldDB" id="A0A448NSU2"/>
<dbReference type="EMBL" id="JPEP01000002">
    <property type="protein sequence ID" value="KEY17954.1"/>
    <property type="molecule type" value="Genomic_DNA"/>
</dbReference>
<reference evidence="2 4" key="1">
    <citation type="submission" date="2014-07" db="EMBL/GenBank/DDBJ databases">
        <authorList>
            <person name="Pisani N.G."/>
            <person name="Newman J.D."/>
        </authorList>
    </citation>
    <scope>NUCLEOTIDE SEQUENCE [LARGE SCALE GENOMIC DNA]</scope>
    <source>
        <strain evidence="2 4">LMG 24720</strain>
    </source>
</reference>
<reference evidence="3 5" key="2">
    <citation type="submission" date="2018-12" db="EMBL/GenBank/DDBJ databases">
        <authorList>
            <consortium name="Pathogen Informatics"/>
        </authorList>
    </citation>
    <scope>NUCLEOTIDE SEQUENCE [LARGE SCALE GENOMIC DNA]</scope>
    <source>
        <strain evidence="3 5">NCTC13489</strain>
    </source>
</reference>
<feature type="chain" id="PRO_5019304083" evidence="1">
    <location>
        <begin position="18"/>
        <end position="177"/>
    </location>
</feature>
<name>A0A448NSU2_9FLAO</name>
<evidence type="ECO:0000256" key="1">
    <source>
        <dbReference type="SAM" id="SignalP"/>
    </source>
</evidence>
<gene>
    <name evidence="2" type="ORF">HY04_05340</name>
    <name evidence="3" type="ORF">NCTC13489_02082</name>
</gene>
<dbReference type="KEGG" id="cant:NCTC13489_02082"/>
<evidence type="ECO:0000313" key="5">
    <source>
        <dbReference type="Proteomes" id="UP000270036"/>
    </source>
</evidence>
<keyword evidence="1" id="KW-0732">Signal</keyword>
<feature type="signal peptide" evidence="1">
    <location>
        <begin position="1"/>
        <end position="17"/>
    </location>
</feature>
<evidence type="ECO:0000313" key="3">
    <source>
        <dbReference type="EMBL" id="VEI00376.1"/>
    </source>
</evidence>
<evidence type="ECO:0000313" key="4">
    <source>
        <dbReference type="Proteomes" id="UP000028349"/>
    </source>
</evidence>
<accession>A0A448NSU2</accession>
<organism evidence="3 5">
    <name type="scientific">Kaistella antarctica</name>
    <dbReference type="NCBI Taxonomy" id="266748"/>
    <lineage>
        <taxon>Bacteria</taxon>
        <taxon>Pseudomonadati</taxon>
        <taxon>Bacteroidota</taxon>
        <taxon>Flavobacteriia</taxon>
        <taxon>Flavobacteriales</taxon>
        <taxon>Weeksellaceae</taxon>
        <taxon>Chryseobacterium group</taxon>
        <taxon>Kaistella</taxon>
    </lineage>
</organism>
<protein>
    <submittedName>
        <fullName evidence="3">Uncharacterized protein</fullName>
    </submittedName>
</protein>
<dbReference type="STRING" id="266748.HY04_05340"/>
<dbReference type="Proteomes" id="UP000270036">
    <property type="component" value="Chromosome"/>
</dbReference>
<keyword evidence="4" id="KW-1185">Reference proteome</keyword>
<dbReference type="EMBL" id="LR134441">
    <property type="protein sequence ID" value="VEI00376.1"/>
    <property type="molecule type" value="Genomic_DNA"/>
</dbReference>
<proteinExistence type="predicted"/>
<sequence length="177" mass="20055">MKKLFLLCTLVSTFAFGQIFTIKDFLTVTKITKEQLEAKYSLTSESNKTEKNGTVYLYSVKDTQGVDWKLMITPSKTTISKAVLSTMSPTKNKIFAEYSYVFDKFIEKRVLVDNKSKTEIPYFTKDEFSDAYYRNEKNGDAETLKTKTAVLYGKAIGANLIFANDSNIYSITATPSK</sequence>
<dbReference type="RefSeq" id="WP_034717910.1">
    <property type="nucleotide sequence ID" value="NZ_FOIX01000001.1"/>
</dbReference>